<feature type="transmembrane region" description="Helical" evidence="7">
    <location>
        <begin position="181"/>
        <end position="201"/>
    </location>
</feature>
<sequence>MTESRGQGAYNRPTGTGARGHETAGTPTGGEMEPEQREFSFWQDRSRIFLQPIAAPSILGLFGLATATMMVGAWMARWYGGAFSPVILFPFILTAGGLAQLLAGMWSYRARDGLATAVHGIWGAFWLAFGLMFLMVAAGAFPVVLAPRIGVANPPFAFWFIALCVITALCALAATAQSMGLTLMLILLSVASGLTAAGFFAGASWPIIVAGWLFVAAAATALYVAAAMMMEGSFGRTILPLGKYSAAANIPGRRITRPLEYKQGQPGVKIGQ</sequence>
<evidence type="ECO:0008006" key="10">
    <source>
        <dbReference type="Google" id="ProtNLM"/>
    </source>
</evidence>
<dbReference type="Proteomes" id="UP001501822">
    <property type="component" value="Unassembled WGS sequence"/>
</dbReference>
<comment type="similarity">
    <text evidence="2">Belongs to the acetate uptake transporter (AceTr) (TC 2.A.96) family.</text>
</comment>
<dbReference type="InterPro" id="IPR051633">
    <property type="entry name" value="AceTr"/>
</dbReference>
<dbReference type="PANTHER" id="PTHR31123:SF1">
    <property type="entry name" value="ACCUMULATION OF DYADS PROTEIN 2-RELATED"/>
    <property type="match status" value="1"/>
</dbReference>
<feature type="transmembrane region" description="Helical" evidence="7">
    <location>
        <begin position="53"/>
        <end position="75"/>
    </location>
</feature>
<dbReference type="EMBL" id="BAAABM010000069">
    <property type="protein sequence ID" value="GAA0370004.1"/>
    <property type="molecule type" value="Genomic_DNA"/>
</dbReference>
<dbReference type="RefSeq" id="WP_252805030.1">
    <property type="nucleotide sequence ID" value="NZ_JAMXMX010000012.1"/>
</dbReference>
<feature type="transmembrane region" description="Helical" evidence="7">
    <location>
        <begin position="120"/>
        <end position="144"/>
    </location>
</feature>
<feature type="transmembrane region" description="Helical" evidence="7">
    <location>
        <begin position="207"/>
        <end position="226"/>
    </location>
</feature>
<keyword evidence="5 7" id="KW-0472">Membrane</keyword>
<keyword evidence="9" id="KW-1185">Reference proteome</keyword>
<evidence type="ECO:0000256" key="5">
    <source>
        <dbReference type="ARBA" id="ARBA00023136"/>
    </source>
</evidence>
<name>A0ABN0XQF8_9ACTN</name>
<dbReference type="Pfam" id="PF01184">
    <property type="entry name" value="Gpr1_Fun34_YaaH"/>
    <property type="match status" value="1"/>
</dbReference>
<evidence type="ECO:0000256" key="2">
    <source>
        <dbReference type="ARBA" id="ARBA00005587"/>
    </source>
</evidence>
<evidence type="ECO:0000256" key="6">
    <source>
        <dbReference type="SAM" id="MobiDB-lite"/>
    </source>
</evidence>
<evidence type="ECO:0000256" key="3">
    <source>
        <dbReference type="ARBA" id="ARBA00022692"/>
    </source>
</evidence>
<comment type="subcellular location">
    <subcellularLocation>
        <location evidence="1">Membrane</location>
        <topology evidence="1">Multi-pass membrane protein</topology>
    </subcellularLocation>
</comment>
<proteinExistence type="inferred from homology"/>
<reference evidence="8 9" key="1">
    <citation type="journal article" date="2019" name="Int. J. Syst. Evol. Microbiol.">
        <title>The Global Catalogue of Microorganisms (GCM) 10K type strain sequencing project: providing services to taxonomists for standard genome sequencing and annotation.</title>
        <authorList>
            <consortium name="The Broad Institute Genomics Platform"/>
            <consortium name="The Broad Institute Genome Sequencing Center for Infectious Disease"/>
            <person name="Wu L."/>
            <person name="Ma J."/>
        </authorList>
    </citation>
    <scope>NUCLEOTIDE SEQUENCE [LARGE SCALE GENOMIC DNA]</scope>
    <source>
        <strain evidence="8 9">JCM 3146</strain>
    </source>
</reference>
<accession>A0ABN0XQF8</accession>
<evidence type="ECO:0000313" key="9">
    <source>
        <dbReference type="Proteomes" id="UP001501822"/>
    </source>
</evidence>
<feature type="transmembrane region" description="Helical" evidence="7">
    <location>
        <begin position="156"/>
        <end position="174"/>
    </location>
</feature>
<protein>
    <recommendedName>
        <fullName evidence="10">GPR1/FUN34/yaaH family protein</fullName>
    </recommendedName>
</protein>
<organism evidence="8 9">
    <name type="scientific">Actinoallomurus spadix</name>
    <dbReference type="NCBI Taxonomy" id="79912"/>
    <lineage>
        <taxon>Bacteria</taxon>
        <taxon>Bacillati</taxon>
        <taxon>Actinomycetota</taxon>
        <taxon>Actinomycetes</taxon>
        <taxon>Streptosporangiales</taxon>
        <taxon>Thermomonosporaceae</taxon>
        <taxon>Actinoallomurus</taxon>
    </lineage>
</organism>
<gene>
    <name evidence="8" type="ORF">GCM10010151_69910</name>
</gene>
<evidence type="ECO:0000313" key="8">
    <source>
        <dbReference type="EMBL" id="GAA0370004.1"/>
    </source>
</evidence>
<comment type="caution">
    <text evidence="8">The sequence shown here is derived from an EMBL/GenBank/DDBJ whole genome shotgun (WGS) entry which is preliminary data.</text>
</comment>
<feature type="transmembrane region" description="Helical" evidence="7">
    <location>
        <begin position="87"/>
        <end position="108"/>
    </location>
</feature>
<evidence type="ECO:0000256" key="4">
    <source>
        <dbReference type="ARBA" id="ARBA00022989"/>
    </source>
</evidence>
<dbReference type="InterPro" id="IPR000791">
    <property type="entry name" value="Gpr1/Fun34/SatP-like"/>
</dbReference>
<keyword evidence="3 7" id="KW-0812">Transmembrane</keyword>
<evidence type="ECO:0000256" key="1">
    <source>
        <dbReference type="ARBA" id="ARBA00004141"/>
    </source>
</evidence>
<keyword evidence="4 7" id="KW-1133">Transmembrane helix</keyword>
<dbReference type="PANTHER" id="PTHR31123">
    <property type="entry name" value="ACCUMULATION OF DYADS PROTEIN 2-RELATED"/>
    <property type="match status" value="1"/>
</dbReference>
<evidence type="ECO:0000256" key="7">
    <source>
        <dbReference type="SAM" id="Phobius"/>
    </source>
</evidence>
<feature type="region of interest" description="Disordered" evidence="6">
    <location>
        <begin position="1"/>
        <end position="36"/>
    </location>
</feature>